<dbReference type="GeneID" id="77804945"/>
<dbReference type="RefSeq" id="XP_053028015.1">
    <property type="nucleotide sequence ID" value="XM_053164050.1"/>
</dbReference>
<name>A0ABY7D6F7_9BASI</name>
<feature type="transmembrane region" description="Helical" evidence="2">
    <location>
        <begin position="520"/>
        <end position="541"/>
    </location>
</feature>
<evidence type="ECO:0000256" key="2">
    <source>
        <dbReference type="SAM" id="Phobius"/>
    </source>
</evidence>
<gene>
    <name evidence="3" type="ORF">PtA15_16A368</name>
</gene>
<sequence>MQRNEILRLGPAEASRVIFVYKPSSARRSPTSQSPQAFHLPPTTPPRKPTQNHLNLPAGTNANHPTTRTTQKQPGSPSKGPHDQEAARASTDAMPTLIQLILATMVVGVTGLRVPEDTRAGMADGLIARGPGAEVASETATMAGVRGGLEGYVGWGYLSRAAIPGLLTGLGPLLSPDPDFHPGATGNGGLDDLAGCVSQLIRLQGAAPAGSGCVSSTGRTLSGIRALVNLALEQYVGIFSTKTVEEILDLVDARLSGLVPSQHELSRIIHDAFLSVGASLTGNGVTAIEKCEDCIARQLAGEDEGPAGSCVVLPGGPLGPASAAIAGVLEQMAGVLPASVLEQVAGVVRFHLAYPPLAGRFMAMASPSPRLSATLLAVLYSAALTHFLLPPPQDTHPHPHAHPALPSLPLRHSSLATLLPHITDSLSLSVSTVYRYFRIGFKADICRSITFDLVNYLGQFVLFHFLCSPSAPTPSTPGDAQQQLLLDPAADDGPEESGRARRDMRTQRARIEERKTRNMLLMSLLTWILISLLDGLVSFLLERSLSARIETDVQAYLSKLRLDQYFLLKPSESAGPTDILRQFPAHDRPMIDHQLLAPAVTLPYFFSSAALISLPSDFILLDRLPMLSLHTKSLWLAGLVARRLLYSLIAWFLKN</sequence>
<feature type="transmembrane region" description="Helical" evidence="2">
    <location>
        <begin position="602"/>
        <end position="621"/>
    </location>
</feature>
<feature type="region of interest" description="Disordered" evidence="1">
    <location>
        <begin position="25"/>
        <end position="90"/>
    </location>
</feature>
<evidence type="ECO:0000313" key="3">
    <source>
        <dbReference type="EMBL" id="WAQ92460.1"/>
    </source>
</evidence>
<protein>
    <submittedName>
        <fullName evidence="3">Uncharacterized protein</fullName>
    </submittedName>
</protein>
<dbReference type="Proteomes" id="UP001164743">
    <property type="component" value="Chromosome 16A"/>
</dbReference>
<feature type="compositionally biased region" description="Polar residues" evidence="1">
    <location>
        <begin position="26"/>
        <end position="36"/>
    </location>
</feature>
<reference evidence="3" key="1">
    <citation type="submission" date="2022-10" db="EMBL/GenBank/DDBJ databases">
        <title>Puccinia triticina Genome sequencing and assembly.</title>
        <authorList>
            <person name="Li C."/>
        </authorList>
    </citation>
    <scope>NUCLEOTIDE SEQUENCE</scope>
    <source>
        <strain evidence="3">Pt15</strain>
    </source>
</reference>
<feature type="compositionally biased region" description="Polar residues" evidence="1">
    <location>
        <begin position="49"/>
        <end position="76"/>
    </location>
</feature>
<evidence type="ECO:0000313" key="4">
    <source>
        <dbReference type="Proteomes" id="UP001164743"/>
    </source>
</evidence>
<proteinExistence type="predicted"/>
<feature type="transmembrane region" description="Helical" evidence="2">
    <location>
        <begin position="633"/>
        <end position="653"/>
    </location>
</feature>
<organism evidence="3 4">
    <name type="scientific">Puccinia triticina</name>
    <dbReference type="NCBI Taxonomy" id="208348"/>
    <lineage>
        <taxon>Eukaryota</taxon>
        <taxon>Fungi</taxon>
        <taxon>Dikarya</taxon>
        <taxon>Basidiomycota</taxon>
        <taxon>Pucciniomycotina</taxon>
        <taxon>Pucciniomycetes</taxon>
        <taxon>Pucciniales</taxon>
        <taxon>Pucciniaceae</taxon>
        <taxon>Puccinia</taxon>
    </lineage>
</organism>
<keyword evidence="4" id="KW-1185">Reference proteome</keyword>
<dbReference type="EMBL" id="CP110436">
    <property type="protein sequence ID" value="WAQ92460.1"/>
    <property type="molecule type" value="Genomic_DNA"/>
</dbReference>
<accession>A0ABY7D6F7</accession>
<keyword evidence="2" id="KW-0812">Transmembrane</keyword>
<evidence type="ECO:0000256" key="1">
    <source>
        <dbReference type="SAM" id="MobiDB-lite"/>
    </source>
</evidence>
<keyword evidence="2" id="KW-1133">Transmembrane helix</keyword>
<keyword evidence="2" id="KW-0472">Membrane</keyword>